<evidence type="ECO:0000256" key="3">
    <source>
        <dbReference type="ARBA" id="ARBA00022448"/>
    </source>
</evidence>
<keyword evidence="4 7" id="KW-0812">Transmembrane</keyword>
<dbReference type="Pfam" id="PF02487">
    <property type="entry name" value="CLN3"/>
    <property type="match status" value="1"/>
</dbReference>
<evidence type="ECO:0000256" key="1">
    <source>
        <dbReference type="ARBA" id="ARBA00004127"/>
    </source>
</evidence>
<feature type="transmembrane region" description="Helical" evidence="7">
    <location>
        <begin position="77"/>
        <end position="99"/>
    </location>
</feature>
<dbReference type="GO" id="GO:0005773">
    <property type="term" value="C:vacuole"/>
    <property type="evidence" value="ECO:0007669"/>
    <property type="project" value="UniProtKB-ARBA"/>
</dbReference>
<comment type="similarity">
    <text evidence="2">Belongs to the battenin family.</text>
</comment>
<keyword evidence="6 7" id="KW-0472">Membrane</keyword>
<feature type="transmembrane region" description="Helical" evidence="7">
    <location>
        <begin position="106"/>
        <end position="127"/>
    </location>
</feature>
<protein>
    <submittedName>
        <fullName evidence="8">Uncharacterized protein</fullName>
    </submittedName>
</protein>
<evidence type="ECO:0000313" key="8">
    <source>
        <dbReference type="EMBL" id="KAF4656499.1"/>
    </source>
</evidence>
<dbReference type="GO" id="GO:0051453">
    <property type="term" value="P:regulation of intracellular pH"/>
    <property type="evidence" value="ECO:0007669"/>
    <property type="project" value="TreeGrafter"/>
</dbReference>
<dbReference type="AlphaFoldDB" id="A0A7J6LBC8"/>
<feature type="transmembrane region" description="Helical" evidence="7">
    <location>
        <begin position="20"/>
        <end position="42"/>
    </location>
</feature>
<dbReference type="GO" id="GO:0016020">
    <property type="term" value="C:membrane"/>
    <property type="evidence" value="ECO:0007669"/>
    <property type="project" value="InterPro"/>
</dbReference>
<accession>A0A7J6LBC8</accession>
<keyword evidence="3" id="KW-0813">Transport</keyword>
<evidence type="ECO:0000256" key="2">
    <source>
        <dbReference type="ARBA" id="ARBA00007467"/>
    </source>
</evidence>
<comment type="caution">
    <text evidence="8">The sequence shown here is derived from an EMBL/GenBank/DDBJ whole genome shotgun (WGS) entry which is preliminary data.</text>
</comment>
<dbReference type="OrthoDB" id="10458974at2759"/>
<dbReference type="InterPro" id="IPR003492">
    <property type="entry name" value="Battenin_disease_Cln3"/>
</dbReference>
<evidence type="ECO:0000256" key="5">
    <source>
        <dbReference type="ARBA" id="ARBA00022989"/>
    </source>
</evidence>
<evidence type="ECO:0000256" key="4">
    <source>
        <dbReference type="ARBA" id="ARBA00022692"/>
    </source>
</evidence>
<proteinExistence type="inferred from homology"/>
<dbReference type="Gene3D" id="1.20.1250.20">
    <property type="entry name" value="MFS general substrate transporter like domains"/>
    <property type="match status" value="1"/>
</dbReference>
<comment type="subcellular location">
    <subcellularLocation>
        <location evidence="1">Endomembrane system</location>
        <topology evidence="1">Multi-pass membrane protein</topology>
    </subcellularLocation>
</comment>
<feature type="transmembrane region" description="Helical" evidence="7">
    <location>
        <begin position="346"/>
        <end position="368"/>
    </location>
</feature>
<dbReference type="InterPro" id="IPR036259">
    <property type="entry name" value="MFS_trans_sf"/>
</dbReference>
<dbReference type="PANTHER" id="PTHR10981:SF0">
    <property type="entry name" value="BATTENIN"/>
    <property type="match status" value="1"/>
</dbReference>
<keyword evidence="5 7" id="KW-1133">Transmembrane helix</keyword>
<feature type="transmembrane region" description="Helical" evidence="7">
    <location>
        <begin position="277"/>
        <end position="298"/>
    </location>
</feature>
<dbReference type="PANTHER" id="PTHR10981">
    <property type="entry name" value="BATTENIN"/>
    <property type="match status" value="1"/>
</dbReference>
<evidence type="ECO:0000256" key="7">
    <source>
        <dbReference type="SAM" id="Phobius"/>
    </source>
</evidence>
<sequence>MWGISAASSKDLSEAFNAEHMFGLIGWANIGLTLFFNIGSIFLEAHNVKFEYRLWANSIFMILGLVLVGSAPTFWLLLIGLLFTGSSGSFGAVVLLTYMRRFNPTLTGAITSGSGISAIYAYFLYIILHSTIGITSQHIYYVLLLPATLYIILWNLLKPLPTIKTTEGDSSNAYHFYEGESPEGILSIIKRYLSTFLQRKVWPLCLLLGSTYFMQIMIVGKLVRDSNNLTLQEANDMMNNGGSTWSICHSFEVIGLVYSFGHLLGTTSLPLLSRFRYGILLNAYPYTVVMSLCQWTIWMVNSRAHFLPLYLQYILIFITGLLAGLTYLLIMYKVHSTYNEREKEPVVILIDTTVTLFIITTNAMTYLLDNTFMPPFDNRGCAPTR</sequence>
<feature type="transmembrane region" description="Helical" evidence="7">
    <location>
        <begin position="201"/>
        <end position="223"/>
    </location>
</feature>
<evidence type="ECO:0000313" key="9">
    <source>
        <dbReference type="Proteomes" id="UP000570595"/>
    </source>
</evidence>
<feature type="transmembrane region" description="Helical" evidence="7">
    <location>
        <begin position="54"/>
        <end position="71"/>
    </location>
</feature>
<dbReference type="GO" id="GO:0012505">
    <property type="term" value="C:endomembrane system"/>
    <property type="evidence" value="ECO:0007669"/>
    <property type="project" value="UniProtKB-SubCell"/>
</dbReference>
<feature type="transmembrane region" description="Helical" evidence="7">
    <location>
        <begin position="310"/>
        <end position="334"/>
    </location>
</feature>
<organism evidence="8 9">
    <name type="scientific">Perkinsus olseni</name>
    <name type="common">Perkinsus atlanticus</name>
    <dbReference type="NCBI Taxonomy" id="32597"/>
    <lineage>
        <taxon>Eukaryota</taxon>
        <taxon>Sar</taxon>
        <taxon>Alveolata</taxon>
        <taxon>Perkinsozoa</taxon>
        <taxon>Perkinsea</taxon>
        <taxon>Perkinsida</taxon>
        <taxon>Perkinsidae</taxon>
        <taxon>Perkinsus</taxon>
    </lineage>
</organism>
<dbReference type="SUPFAM" id="SSF103473">
    <property type="entry name" value="MFS general substrate transporter"/>
    <property type="match status" value="1"/>
</dbReference>
<feature type="transmembrane region" description="Helical" evidence="7">
    <location>
        <begin position="139"/>
        <end position="157"/>
    </location>
</feature>
<dbReference type="Proteomes" id="UP000570595">
    <property type="component" value="Unassembled WGS sequence"/>
</dbReference>
<feature type="transmembrane region" description="Helical" evidence="7">
    <location>
        <begin position="243"/>
        <end position="265"/>
    </location>
</feature>
<reference evidence="8 9" key="1">
    <citation type="submission" date="2020-04" db="EMBL/GenBank/DDBJ databases">
        <title>Perkinsus olseni comparative genomics.</title>
        <authorList>
            <person name="Bogema D.R."/>
        </authorList>
    </citation>
    <scope>NUCLEOTIDE SEQUENCE [LARGE SCALE GENOMIC DNA]</scope>
    <source>
        <strain evidence="8">ATCC PRA-179</strain>
    </source>
</reference>
<name>A0A7J6LBC8_PEROL</name>
<dbReference type="EMBL" id="JABAHT010000405">
    <property type="protein sequence ID" value="KAF4656499.1"/>
    <property type="molecule type" value="Genomic_DNA"/>
</dbReference>
<gene>
    <name evidence="8" type="ORF">FOZ61_006936</name>
</gene>
<evidence type="ECO:0000256" key="6">
    <source>
        <dbReference type="ARBA" id="ARBA00023136"/>
    </source>
</evidence>